<keyword evidence="2" id="KW-0489">Methyltransferase</keyword>
<comment type="caution">
    <text evidence="2">The sequence shown here is derived from an EMBL/GenBank/DDBJ whole genome shotgun (WGS) entry which is preliminary data.</text>
</comment>
<name>A0A0G1QWS5_UNCKA</name>
<dbReference type="GO" id="GO:0008757">
    <property type="term" value="F:S-adenosylmethionine-dependent methyltransferase activity"/>
    <property type="evidence" value="ECO:0007669"/>
    <property type="project" value="InterPro"/>
</dbReference>
<dbReference type="InterPro" id="IPR013216">
    <property type="entry name" value="Methyltransf_11"/>
</dbReference>
<dbReference type="Pfam" id="PF08241">
    <property type="entry name" value="Methyltransf_11"/>
    <property type="match status" value="1"/>
</dbReference>
<dbReference type="AlphaFoldDB" id="A0A0G1QWS5"/>
<evidence type="ECO:0000313" key="3">
    <source>
        <dbReference type="Proteomes" id="UP000033946"/>
    </source>
</evidence>
<keyword evidence="2" id="KW-0808">Transferase</keyword>
<dbReference type="Proteomes" id="UP000033946">
    <property type="component" value="Unassembled WGS sequence"/>
</dbReference>
<accession>A0A0G1QWS5</accession>
<dbReference type="CDD" id="cd02440">
    <property type="entry name" value="AdoMet_MTases"/>
    <property type="match status" value="1"/>
</dbReference>
<sequence length="223" mass="24435">MRWYRQNASTMRDLLLRTVPDPHEALSKIMDIKYGYFDYRHDLRKKCTNEFSLVVNAVLACAVTGGQNVLFCGTSANELALLGLTRLRKVTAVDISKVALLGIKEVYPQVKVILGSVNKLPFEDATFDVFVSLRAAQSTGVDLDLAVAEIVRVLKPAGMFVLSIPNGYLINGKIAKGMFVSGGSKPNAELPYLLVKEIVSKLKVLGVSATTVEIESEIFIIRA</sequence>
<feature type="domain" description="Methyltransferase type 11" evidence="1">
    <location>
        <begin position="72"/>
        <end position="162"/>
    </location>
</feature>
<dbReference type="GO" id="GO:0032259">
    <property type="term" value="P:methylation"/>
    <property type="evidence" value="ECO:0007669"/>
    <property type="project" value="UniProtKB-KW"/>
</dbReference>
<dbReference type="Gene3D" id="3.40.50.150">
    <property type="entry name" value="Vaccinia Virus protein VP39"/>
    <property type="match status" value="1"/>
</dbReference>
<evidence type="ECO:0000259" key="1">
    <source>
        <dbReference type="Pfam" id="PF08241"/>
    </source>
</evidence>
<organism evidence="2 3">
    <name type="scientific">candidate division WWE3 bacterium GW2011_GWA2_46_9</name>
    <dbReference type="NCBI Taxonomy" id="1619111"/>
    <lineage>
        <taxon>Bacteria</taxon>
        <taxon>Katanobacteria</taxon>
    </lineage>
</organism>
<evidence type="ECO:0000313" key="2">
    <source>
        <dbReference type="EMBL" id="KKU49421.1"/>
    </source>
</evidence>
<dbReference type="SUPFAM" id="SSF53335">
    <property type="entry name" value="S-adenosyl-L-methionine-dependent methyltransferases"/>
    <property type="match status" value="1"/>
</dbReference>
<gene>
    <name evidence="2" type="ORF">UX69_C0001G0005</name>
</gene>
<protein>
    <submittedName>
        <fullName evidence="2">Methyltransferase type 11</fullName>
    </submittedName>
</protein>
<reference evidence="2 3" key="1">
    <citation type="journal article" date="2015" name="Nature">
        <title>rRNA introns, odd ribosomes, and small enigmatic genomes across a large radiation of phyla.</title>
        <authorList>
            <person name="Brown C.T."/>
            <person name="Hug L.A."/>
            <person name="Thomas B.C."/>
            <person name="Sharon I."/>
            <person name="Castelle C.J."/>
            <person name="Singh A."/>
            <person name="Wilkins M.J."/>
            <person name="Williams K.H."/>
            <person name="Banfield J.F."/>
        </authorList>
    </citation>
    <scope>NUCLEOTIDE SEQUENCE [LARGE SCALE GENOMIC DNA]</scope>
</reference>
<dbReference type="EMBL" id="LCNE01000001">
    <property type="protein sequence ID" value="KKU49421.1"/>
    <property type="molecule type" value="Genomic_DNA"/>
</dbReference>
<dbReference type="InterPro" id="IPR029063">
    <property type="entry name" value="SAM-dependent_MTases_sf"/>
</dbReference>
<proteinExistence type="predicted"/>